<feature type="compositionally biased region" description="Polar residues" evidence="1">
    <location>
        <begin position="495"/>
        <end position="515"/>
    </location>
</feature>
<dbReference type="PANTHER" id="PTHR21616:SF3">
    <property type="match status" value="1"/>
</dbReference>
<evidence type="ECO:0000313" key="3">
    <source>
        <dbReference type="WBParaSite" id="sdigi.contig291.g7121.t1"/>
    </source>
</evidence>
<sequence>MVRTYTWNPSTQSSLAILGNFNNEDEKTITSSLPTASTSLYPNQCFSTSPIYRPKFKSGQVTSIPTATPKEGPQNNAALTSSEILSSTSSHGEYPMNMLESQTTSLWQPRHQNFPVTYSIPVDFSCSLCHWRPHLLAPQIAAPIMLEPTTHLRPIDLWQLRPVQIGDKVYYEPVKSHISNGTTPMSVGSVNEQDSKMIQPEAIGIHHPTTSSNTSPADLPWTCTNPPQKSGIGGTPSWQIPCLVKPEELVFDTKTNANRTLSTNHNSHYQIASSHQTHHSPYQDYFSQKIVSIPSQQWNRKITATESTEQYKRDLQLQIEQNHRRREEERQRELEMERKEMIKFEEYKRKVQEEIEEEERKEKEKILAAQRRAARMRALQEEAETKAYHEAENRTRRSEGTRKREKRTSSTAESNRLEWWEKKKEHINDNAARRVHSPVIPALRNKNETFGVPSQNTVFEISRSNPGITNCFPSDRPTRSRSSSRLSRRCYHSSMTSRQNSSSHSTPVRQRTSQIYHHKESSSSNS</sequence>
<dbReference type="AlphaFoldDB" id="A0A915PP61"/>
<protein>
    <submittedName>
        <fullName evidence="3">Uncharacterized protein</fullName>
    </submittedName>
</protein>
<dbReference type="GO" id="GO:0005813">
    <property type="term" value="C:centrosome"/>
    <property type="evidence" value="ECO:0007669"/>
    <property type="project" value="InterPro"/>
</dbReference>
<dbReference type="InterPro" id="IPR026708">
    <property type="entry name" value="CSPP1"/>
</dbReference>
<dbReference type="PANTHER" id="PTHR21616">
    <property type="entry name" value="CENTROSOME SPINDLE POLE ASSOCIATED PROTEIN"/>
    <property type="match status" value="1"/>
</dbReference>
<dbReference type="GO" id="GO:0032467">
    <property type="term" value="P:positive regulation of cytokinesis"/>
    <property type="evidence" value="ECO:0007669"/>
    <property type="project" value="InterPro"/>
</dbReference>
<accession>A0A915PP61</accession>
<organism evidence="2 3">
    <name type="scientific">Setaria digitata</name>
    <dbReference type="NCBI Taxonomy" id="48799"/>
    <lineage>
        <taxon>Eukaryota</taxon>
        <taxon>Metazoa</taxon>
        <taxon>Ecdysozoa</taxon>
        <taxon>Nematoda</taxon>
        <taxon>Chromadorea</taxon>
        <taxon>Rhabditida</taxon>
        <taxon>Spirurina</taxon>
        <taxon>Spiruromorpha</taxon>
        <taxon>Filarioidea</taxon>
        <taxon>Setariidae</taxon>
        <taxon>Setaria</taxon>
    </lineage>
</organism>
<evidence type="ECO:0000313" key="2">
    <source>
        <dbReference type="Proteomes" id="UP000887581"/>
    </source>
</evidence>
<name>A0A915PP61_9BILA</name>
<dbReference type="GO" id="GO:0005874">
    <property type="term" value="C:microtubule"/>
    <property type="evidence" value="ECO:0007669"/>
    <property type="project" value="InterPro"/>
</dbReference>
<proteinExistence type="predicted"/>
<keyword evidence="2" id="KW-1185">Reference proteome</keyword>
<feature type="region of interest" description="Disordered" evidence="1">
    <location>
        <begin position="461"/>
        <end position="526"/>
    </location>
</feature>
<dbReference type="Proteomes" id="UP000887581">
    <property type="component" value="Unplaced"/>
</dbReference>
<dbReference type="GO" id="GO:0000922">
    <property type="term" value="C:spindle pole"/>
    <property type="evidence" value="ECO:0007669"/>
    <property type="project" value="InterPro"/>
</dbReference>
<dbReference type="WBParaSite" id="sdigi.contig291.g7121.t1">
    <property type="protein sequence ID" value="sdigi.contig291.g7121.t1"/>
    <property type="gene ID" value="sdigi.contig291.g7121"/>
</dbReference>
<feature type="compositionally biased region" description="Polar residues" evidence="1">
    <location>
        <begin position="461"/>
        <end position="472"/>
    </location>
</feature>
<feature type="compositionally biased region" description="Basic and acidic residues" evidence="1">
    <location>
        <begin position="378"/>
        <end position="402"/>
    </location>
</feature>
<feature type="region of interest" description="Disordered" evidence="1">
    <location>
        <begin position="377"/>
        <end position="414"/>
    </location>
</feature>
<feature type="compositionally biased region" description="Basic and acidic residues" evidence="1">
    <location>
        <begin position="517"/>
        <end position="526"/>
    </location>
</feature>
<reference evidence="3" key="1">
    <citation type="submission" date="2022-11" db="UniProtKB">
        <authorList>
            <consortium name="WormBaseParasite"/>
        </authorList>
    </citation>
    <scope>IDENTIFICATION</scope>
</reference>
<evidence type="ECO:0000256" key="1">
    <source>
        <dbReference type="SAM" id="MobiDB-lite"/>
    </source>
</evidence>